<accession>A0A5D4H1Z0</accession>
<reference evidence="1 2" key="2">
    <citation type="submission" date="2019-09" db="EMBL/GenBank/DDBJ databases">
        <title>Mesorhizobium sp. MaA-C15 isolated from Microcystis aeruginosa.</title>
        <authorList>
            <person name="Jeong S.E."/>
            <person name="Jin H.M."/>
            <person name="Jeon C.O."/>
        </authorList>
    </citation>
    <scope>NUCLEOTIDE SEQUENCE [LARGE SCALE GENOMIC DNA]</scope>
    <source>
        <strain evidence="1 2">MaA-C15</strain>
    </source>
</reference>
<dbReference type="OrthoDB" id="9809136at2"/>
<dbReference type="Proteomes" id="UP000323258">
    <property type="component" value="Unassembled WGS sequence"/>
</dbReference>
<dbReference type="Pfam" id="PF07372">
    <property type="entry name" value="DUF1491"/>
    <property type="match status" value="1"/>
</dbReference>
<name>A0A5D4H1Z0_9HYPH</name>
<sequence length="115" mass="13100">MRLTTDFWVSAIVRRAFATGGFAAVVRRGATEAGAVMVTQRDRLGEIRLYGPAPQTSYDEARPDERLFSELLRSVDDEEIRKRIDRELRFDPDIWVVELEVDDATFAELVPLTTP</sequence>
<dbReference type="InterPro" id="IPR009964">
    <property type="entry name" value="DUF1491"/>
</dbReference>
<comment type="caution">
    <text evidence="1">The sequence shown here is derived from an EMBL/GenBank/DDBJ whole genome shotgun (WGS) entry which is preliminary data.</text>
</comment>
<evidence type="ECO:0000313" key="2">
    <source>
        <dbReference type="Proteomes" id="UP000323258"/>
    </source>
</evidence>
<keyword evidence="2" id="KW-1185">Reference proteome</keyword>
<organism evidence="1 2">
    <name type="scientific">Neoaquamicrobium microcysteis</name>
    <dbReference type="NCBI Taxonomy" id="2682781"/>
    <lineage>
        <taxon>Bacteria</taxon>
        <taxon>Pseudomonadati</taxon>
        <taxon>Pseudomonadota</taxon>
        <taxon>Alphaproteobacteria</taxon>
        <taxon>Hyphomicrobiales</taxon>
        <taxon>Phyllobacteriaceae</taxon>
        <taxon>Neoaquamicrobium</taxon>
    </lineage>
</organism>
<proteinExistence type="predicted"/>
<dbReference type="AlphaFoldDB" id="A0A5D4H1Z0"/>
<gene>
    <name evidence="1" type="ORF">FY036_05225</name>
</gene>
<dbReference type="EMBL" id="VSZS01000056">
    <property type="protein sequence ID" value="TYR34312.1"/>
    <property type="molecule type" value="Genomic_DNA"/>
</dbReference>
<dbReference type="RefSeq" id="WP_148913651.1">
    <property type="nucleotide sequence ID" value="NZ_VSZS01000056.1"/>
</dbReference>
<reference evidence="1 2" key="1">
    <citation type="submission" date="2019-08" db="EMBL/GenBank/DDBJ databases">
        <authorList>
            <person name="Seo Y.L."/>
        </authorList>
    </citation>
    <scope>NUCLEOTIDE SEQUENCE [LARGE SCALE GENOMIC DNA]</scope>
    <source>
        <strain evidence="1 2">MaA-C15</strain>
    </source>
</reference>
<dbReference type="Gene3D" id="3.40.1530.20">
    <property type="entry name" value="Protein of unknown function (DUF1491)"/>
    <property type="match status" value="1"/>
</dbReference>
<evidence type="ECO:0000313" key="1">
    <source>
        <dbReference type="EMBL" id="TYR34312.1"/>
    </source>
</evidence>
<protein>
    <submittedName>
        <fullName evidence="1">DUF1491 family protein</fullName>
    </submittedName>
</protein>